<name>A0ABW2YYI8_9SPHI</name>
<reference evidence="3" key="1">
    <citation type="journal article" date="2019" name="Int. J. Syst. Evol. Microbiol.">
        <title>The Global Catalogue of Microorganisms (GCM) 10K type strain sequencing project: providing services to taxonomists for standard genome sequencing and annotation.</title>
        <authorList>
            <consortium name="The Broad Institute Genomics Platform"/>
            <consortium name="The Broad Institute Genome Sequencing Center for Infectious Disease"/>
            <person name="Wu L."/>
            <person name="Ma J."/>
        </authorList>
    </citation>
    <scope>NUCLEOTIDE SEQUENCE [LARGE SCALE GENOMIC DNA]</scope>
    <source>
        <strain evidence="3">CCUG 63418</strain>
    </source>
</reference>
<dbReference type="EMBL" id="JBHTHU010000006">
    <property type="protein sequence ID" value="MFD0750639.1"/>
    <property type="molecule type" value="Genomic_DNA"/>
</dbReference>
<feature type="transmembrane region" description="Helical" evidence="1">
    <location>
        <begin position="60"/>
        <end position="79"/>
    </location>
</feature>
<keyword evidence="3" id="KW-1185">Reference proteome</keyword>
<feature type="transmembrane region" description="Helical" evidence="1">
    <location>
        <begin position="34"/>
        <end position="54"/>
    </location>
</feature>
<accession>A0ABW2YYI8</accession>
<keyword evidence="1" id="KW-1133">Transmembrane helix</keyword>
<evidence type="ECO:0000313" key="3">
    <source>
        <dbReference type="Proteomes" id="UP001596958"/>
    </source>
</evidence>
<organism evidence="2 3">
    <name type="scientific">Mucilaginibacter calamicampi</name>
    <dbReference type="NCBI Taxonomy" id="1302352"/>
    <lineage>
        <taxon>Bacteria</taxon>
        <taxon>Pseudomonadati</taxon>
        <taxon>Bacteroidota</taxon>
        <taxon>Sphingobacteriia</taxon>
        <taxon>Sphingobacteriales</taxon>
        <taxon>Sphingobacteriaceae</taxon>
        <taxon>Mucilaginibacter</taxon>
    </lineage>
</organism>
<evidence type="ECO:0000313" key="2">
    <source>
        <dbReference type="EMBL" id="MFD0750639.1"/>
    </source>
</evidence>
<dbReference type="Proteomes" id="UP001596958">
    <property type="component" value="Unassembled WGS sequence"/>
</dbReference>
<dbReference type="RefSeq" id="WP_377100082.1">
    <property type="nucleotide sequence ID" value="NZ_JBHTHU010000006.1"/>
</dbReference>
<keyword evidence="1" id="KW-0472">Membrane</keyword>
<comment type="caution">
    <text evidence="2">The sequence shown here is derived from an EMBL/GenBank/DDBJ whole genome shotgun (WGS) entry which is preliminary data.</text>
</comment>
<protein>
    <submittedName>
        <fullName evidence="2">Uncharacterized protein</fullName>
    </submittedName>
</protein>
<evidence type="ECO:0000256" key="1">
    <source>
        <dbReference type="SAM" id="Phobius"/>
    </source>
</evidence>
<proteinExistence type="predicted"/>
<gene>
    <name evidence="2" type="ORF">ACFQZS_10825</name>
</gene>
<keyword evidence="1" id="KW-0812">Transmembrane</keyword>
<sequence>MKEQMLLRPHLLNKFDELPVNGNSVADWKKMEQALQLAMPIGLLSVVLFGKGWLLSKKMLWLWISIATCGGAATTLAVYQSRQANLAQTEPLVNKHNKPIKGGPVLSVIAPAVKDTTVNKKKHKINKTVKSITNKNQLPTMAEWYDAAVNNKNPRLNRYSTDTSIGLFKSLKPVKVFKDSLGRTFTFKSIKPVKVFKDSLGRTFKSLKPVKVFKDSLGWTFKSLKPVKGLKDSLGLTFKSLKPAKVFKDSLGRTFKSLKPVKVMKDSFSLSLKNSKRIGYPGDTSFRFSKNLKPVKLLKNGAGKPVKSLKPVKILKDSLVRPLKP</sequence>